<gene>
    <name evidence="2" type="ORF">SALB_00015</name>
</gene>
<sequence>MAGDDEDIRAVFEREGKKILDPLINPGDQWDAEVALGTMTEEQAKKERARAEKERAKEAAESDEPLGTRPRWKDPYNPDASDA</sequence>
<dbReference type="RefSeq" id="WP_016577411.1">
    <property type="nucleotide sequence ID" value="NZ_BHXC01000001.1"/>
</dbReference>
<evidence type="ECO:0000256" key="1">
    <source>
        <dbReference type="SAM" id="MobiDB-lite"/>
    </source>
</evidence>
<feature type="region of interest" description="Disordered" evidence="1">
    <location>
        <begin position="38"/>
        <end position="83"/>
    </location>
</feature>
<dbReference type="Proteomes" id="UP000288351">
    <property type="component" value="Unassembled WGS sequence"/>
</dbReference>
<feature type="compositionally biased region" description="Basic and acidic residues" evidence="1">
    <location>
        <begin position="42"/>
        <end position="60"/>
    </location>
</feature>
<comment type="caution">
    <text evidence="2">The sequence shown here is derived from an EMBL/GenBank/DDBJ whole genome shotgun (WGS) entry which is preliminary data.</text>
</comment>
<name>A0A401QPR2_STRNR</name>
<evidence type="ECO:0000313" key="2">
    <source>
        <dbReference type="EMBL" id="GCB87364.1"/>
    </source>
</evidence>
<protein>
    <submittedName>
        <fullName evidence="2">Uncharacterized protein</fullName>
    </submittedName>
</protein>
<accession>A0A401QPR2</accession>
<dbReference type="EMBL" id="BHXC01000001">
    <property type="protein sequence ID" value="GCB87364.1"/>
    <property type="molecule type" value="Genomic_DNA"/>
</dbReference>
<evidence type="ECO:0000313" key="3">
    <source>
        <dbReference type="Proteomes" id="UP000288351"/>
    </source>
</evidence>
<organism evidence="2 3">
    <name type="scientific">Streptomyces noursei</name>
    <name type="common">Streptomyces albulus</name>
    <dbReference type="NCBI Taxonomy" id="1971"/>
    <lineage>
        <taxon>Bacteria</taxon>
        <taxon>Bacillati</taxon>
        <taxon>Actinomycetota</taxon>
        <taxon>Actinomycetes</taxon>
        <taxon>Kitasatosporales</taxon>
        <taxon>Streptomycetaceae</taxon>
        <taxon>Streptomyces</taxon>
    </lineage>
</organism>
<dbReference type="AlphaFoldDB" id="A0A401QPR2"/>
<reference evidence="2 3" key="1">
    <citation type="journal article" date="2019" name="Microbiol. Resour. Announc.">
        <title>Draft Genome Sequence of the Most Traditional epsilon-Poly-l-Lysine Producer, Streptomyces albulus NBRC14147.</title>
        <authorList>
            <person name="Yamanaka K."/>
            <person name="Hamano Y."/>
        </authorList>
    </citation>
    <scope>NUCLEOTIDE SEQUENCE [LARGE SCALE GENOMIC DNA]</scope>
    <source>
        <strain evidence="2 3">NBRC 14147</strain>
    </source>
</reference>
<proteinExistence type="predicted"/>